<dbReference type="RefSeq" id="WP_311544142.1">
    <property type="nucleotide sequence ID" value="NZ_JAVREK010000004.1"/>
</dbReference>
<proteinExistence type="predicted"/>
<sequence length="133" mass="14783">MQHDAFIGQVQDRARLDSRGAAEAFTRATLETVAERINPDLADDLAAQLPQEIGENVRRVTDQWFPTQRFGQDEFVRRVAERAHSDGERAAYAARVVFEMLDEATTGDVMGKVRQGMPEDLREFSLAGSSGDA</sequence>
<keyword evidence="2" id="KW-1185">Reference proteome</keyword>
<dbReference type="InterPro" id="IPR018727">
    <property type="entry name" value="DUF2267"/>
</dbReference>
<organism evidence="1 2">
    <name type="scientific">Streptomonospora wellingtoniae</name>
    <dbReference type="NCBI Taxonomy" id="3075544"/>
    <lineage>
        <taxon>Bacteria</taxon>
        <taxon>Bacillati</taxon>
        <taxon>Actinomycetota</taxon>
        <taxon>Actinomycetes</taxon>
        <taxon>Streptosporangiales</taxon>
        <taxon>Nocardiopsidaceae</taxon>
        <taxon>Streptomonospora</taxon>
    </lineage>
</organism>
<evidence type="ECO:0000313" key="2">
    <source>
        <dbReference type="Proteomes" id="UP001183226"/>
    </source>
</evidence>
<dbReference type="Pfam" id="PF10025">
    <property type="entry name" value="DUF2267"/>
    <property type="match status" value="1"/>
</dbReference>
<dbReference type="InterPro" id="IPR038282">
    <property type="entry name" value="DUF2267_sf"/>
</dbReference>
<reference evidence="2" key="1">
    <citation type="submission" date="2023-07" db="EMBL/GenBank/DDBJ databases">
        <title>30 novel species of actinomycetes from the DSMZ collection.</title>
        <authorList>
            <person name="Nouioui I."/>
        </authorList>
    </citation>
    <scope>NUCLEOTIDE SEQUENCE [LARGE SCALE GENOMIC DNA]</scope>
    <source>
        <strain evidence="2">DSM 45055</strain>
    </source>
</reference>
<evidence type="ECO:0000313" key="1">
    <source>
        <dbReference type="EMBL" id="MDT0301697.1"/>
    </source>
</evidence>
<name>A0ABU2KQX9_9ACTN</name>
<protein>
    <submittedName>
        <fullName evidence="1">DUF2267 domain-containing protein</fullName>
    </submittedName>
</protein>
<dbReference type="Proteomes" id="UP001183226">
    <property type="component" value="Unassembled WGS sequence"/>
</dbReference>
<dbReference type="EMBL" id="JAVREK010000004">
    <property type="protein sequence ID" value="MDT0301697.1"/>
    <property type="molecule type" value="Genomic_DNA"/>
</dbReference>
<accession>A0ABU2KQX9</accession>
<dbReference type="Gene3D" id="1.10.490.110">
    <property type="entry name" value="Uncharacterized conserved protein DUF2267"/>
    <property type="match status" value="1"/>
</dbReference>
<gene>
    <name evidence="1" type="ORF">RM446_06160</name>
</gene>
<comment type="caution">
    <text evidence="1">The sequence shown here is derived from an EMBL/GenBank/DDBJ whole genome shotgun (WGS) entry which is preliminary data.</text>
</comment>